<sequence>MLRAHRALPVLICAACLLVYCTPCSPDIGQPLDLSQVVYGRIDWLGIQVENATRFPGEWFFAAGTPINESLSRCGRFLVRQTSSNTFTVKFTALSYKNDIPIAFNIAGSVNGKEIVATWQFQGSKRRLGPFRHVVTFVEYDKVLGMLVCSDSTSHRQGYKFAMIWSRERSLPLPILKELEYKLGAYINQGRIRLVDHGNC</sequence>
<dbReference type="SUPFAM" id="SSF50814">
    <property type="entry name" value="Lipocalins"/>
    <property type="match status" value="1"/>
</dbReference>
<dbReference type="InterPro" id="IPR012674">
    <property type="entry name" value="Calycin"/>
</dbReference>
<name>A0A310SHQ2_9HYME</name>
<keyword evidence="1" id="KW-0732">Signal</keyword>
<feature type="signal peptide" evidence="1">
    <location>
        <begin position="1"/>
        <end position="26"/>
    </location>
</feature>
<feature type="chain" id="PRO_5016317802" description="Apolipoprotein D" evidence="1">
    <location>
        <begin position="27"/>
        <end position="200"/>
    </location>
</feature>
<accession>A0A310SHQ2</accession>
<organism evidence="2 3">
    <name type="scientific">Eufriesea mexicana</name>
    <dbReference type="NCBI Taxonomy" id="516756"/>
    <lineage>
        <taxon>Eukaryota</taxon>
        <taxon>Metazoa</taxon>
        <taxon>Ecdysozoa</taxon>
        <taxon>Arthropoda</taxon>
        <taxon>Hexapoda</taxon>
        <taxon>Insecta</taxon>
        <taxon>Pterygota</taxon>
        <taxon>Neoptera</taxon>
        <taxon>Endopterygota</taxon>
        <taxon>Hymenoptera</taxon>
        <taxon>Apocrita</taxon>
        <taxon>Aculeata</taxon>
        <taxon>Apoidea</taxon>
        <taxon>Anthophila</taxon>
        <taxon>Apidae</taxon>
        <taxon>Eufriesea</taxon>
    </lineage>
</organism>
<dbReference type="Proteomes" id="UP000250275">
    <property type="component" value="Unassembled WGS sequence"/>
</dbReference>
<evidence type="ECO:0000256" key="1">
    <source>
        <dbReference type="SAM" id="SignalP"/>
    </source>
</evidence>
<proteinExistence type="predicted"/>
<dbReference type="AlphaFoldDB" id="A0A310SHQ2"/>
<dbReference type="OrthoDB" id="7679992at2759"/>
<evidence type="ECO:0008006" key="4">
    <source>
        <dbReference type="Google" id="ProtNLM"/>
    </source>
</evidence>
<dbReference type="Gene3D" id="2.40.128.20">
    <property type="match status" value="1"/>
</dbReference>
<evidence type="ECO:0000313" key="3">
    <source>
        <dbReference type="Proteomes" id="UP000250275"/>
    </source>
</evidence>
<protein>
    <recommendedName>
        <fullName evidence="4">Apolipoprotein D</fullName>
    </recommendedName>
</protein>
<keyword evidence="3" id="KW-1185">Reference proteome</keyword>
<gene>
    <name evidence="2" type="ORF">WN48_00118</name>
</gene>
<evidence type="ECO:0000313" key="2">
    <source>
        <dbReference type="EMBL" id="OAD58390.1"/>
    </source>
</evidence>
<dbReference type="EMBL" id="KQ761026">
    <property type="protein sequence ID" value="OAD58390.1"/>
    <property type="molecule type" value="Genomic_DNA"/>
</dbReference>
<reference evidence="2 3" key="1">
    <citation type="submission" date="2015-07" db="EMBL/GenBank/DDBJ databases">
        <title>The genome of Eufriesea mexicana.</title>
        <authorList>
            <person name="Pan H."/>
            <person name="Kapheim K."/>
        </authorList>
    </citation>
    <scope>NUCLEOTIDE SEQUENCE [LARGE SCALE GENOMIC DNA]</scope>
    <source>
        <strain evidence="2">0111107269</strain>
        <tissue evidence="2">Whole body</tissue>
    </source>
</reference>